<dbReference type="InterPro" id="IPR039621">
    <property type="entry name" value="BG1-like"/>
</dbReference>
<proteinExistence type="inferred from homology"/>
<feature type="compositionally biased region" description="Low complexity" evidence="8">
    <location>
        <begin position="115"/>
        <end position="125"/>
    </location>
</feature>
<dbReference type="Proteomes" id="UP001345219">
    <property type="component" value="Chromosome 6"/>
</dbReference>
<dbReference type="AlphaFoldDB" id="A0AAN7PZJ1"/>
<accession>A0AAN7PZJ1</accession>
<gene>
    <name evidence="9" type="ORF">SAY87_007029</name>
</gene>
<feature type="compositionally biased region" description="Basic residues" evidence="8">
    <location>
        <begin position="130"/>
        <end position="141"/>
    </location>
</feature>
<evidence type="ECO:0000256" key="8">
    <source>
        <dbReference type="SAM" id="MobiDB-lite"/>
    </source>
</evidence>
<evidence type="ECO:0000313" key="9">
    <source>
        <dbReference type="EMBL" id="KAK4756902.1"/>
    </source>
</evidence>
<keyword evidence="5" id="KW-1003">Cell membrane</keyword>
<protein>
    <recommendedName>
        <fullName evidence="11">Protein BIG GRAIN 1-like B</fullName>
    </recommendedName>
</protein>
<keyword evidence="4" id="KW-0813">Transport</keyword>
<evidence type="ECO:0000256" key="1">
    <source>
        <dbReference type="ARBA" id="ARBA00002281"/>
    </source>
</evidence>
<evidence type="ECO:0008006" key="11">
    <source>
        <dbReference type="Google" id="ProtNLM"/>
    </source>
</evidence>
<keyword evidence="7" id="KW-0927">Auxin signaling pathway</keyword>
<evidence type="ECO:0000313" key="10">
    <source>
        <dbReference type="Proteomes" id="UP001345219"/>
    </source>
</evidence>
<dbReference type="PANTHER" id="PTHR33541">
    <property type="entry name" value="PROTEIN BIG GRAIN 1-LIKE A-RELATED"/>
    <property type="match status" value="1"/>
</dbReference>
<comment type="subcellular location">
    <subcellularLocation>
        <location evidence="2">Cell membrane</location>
    </subcellularLocation>
</comment>
<evidence type="ECO:0000256" key="3">
    <source>
        <dbReference type="ARBA" id="ARBA00010067"/>
    </source>
</evidence>
<keyword evidence="10" id="KW-1185">Reference proteome</keyword>
<feature type="region of interest" description="Disordered" evidence="8">
    <location>
        <begin position="1"/>
        <end position="22"/>
    </location>
</feature>
<evidence type="ECO:0000256" key="5">
    <source>
        <dbReference type="ARBA" id="ARBA00022475"/>
    </source>
</evidence>
<dbReference type="GO" id="GO:0009734">
    <property type="term" value="P:auxin-activated signaling pathway"/>
    <property type="evidence" value="ECO:0007669"/>
    <property type="project" value="UniProtKB-KW"/>
</dbReference>
<feature type="region of interest" description="Disordered" evidence="8">
    <location>
        <begin position="36"/>
        <end position="64"/>
    </location>
</feature>
<feature type="compositionally biased region" description="Low complexity" evidence="8">
    <location>
        <begin position="252"/>
        <end position="267"/>
    </location>
</feature>
<reference evidence="9 10" key="1">
    <citation type="journal article" date="2023" name="Hortic Res">
        <title>Pangenome of water caltrop reveals structural variations and asymmetric subgenome divergence after allopolyploidization.</title>
        <authorList>
            <person name="Zhang X."/>
            <person name="Chen Y."/>
            <person name="Wang L."/>
            <person name="Yuan Y."/>
            <person name="Fang M."/>
            <person name="Shi L."/>
            <person name="Lu R."/>
            <person name="Comes H.P."/>
            <person name="Ma Y."/>
            <person name="Chen Y."/>
            <person name="Huang G."/>
            <person name="Zhou Y."/>
            <person name="Zheng Z."/>
            <person name="Qiu Y."/>
        </authorList>
    </citation>
    <scope>NUCLEOTIDE SEQUENCE [LARGE SCALE GENOMIC DNA]</scope>
    <source>
        <tissue evidence="9">Roots</tissue>
    </source>
</reference>
<evidence type="ECO:0000256" key="6">
    <source>
        <dbReference type="ARBA" id="ARBA00023136"/>
    </source>
</evidence>
<dbReference type="GO" id="GO:0005886">
    <property type="term" value="C:plasma membrane"/>
    <property type="evidence" value="ECO:0007669"/>
    <property type="project" value="UniProtKB-SubCell"/>
</dbReference>
<name>A0AAN7PZJ1_9MYRT</name>
<comment type="similarity">
    <text evidence="3">Belongs to the BIG GRAIN 1 (BG1) plant protein family.</text>
</comment>
<dbReference type="PANTHER" id="PTHR33541:SF31">
    <property type="entry name" value="PROTEIN BIG GRAIN 1-LIKE A"/>
    <property type="match status" value="1"/>
</dbReference>
<feature type="region of interest" description="Disordered" evidence="8">
    <location>
        <begin position="115"/>
        <end position="142"/>
    </location>
</feature>
<organism evidence="9 10">
    <name type="scientific">Trapa incisa</name>
    <dbReference type="NCBI Taxonomy" id="236973"/>
    <lineage>
        <taxon>Eukaryota</taxon>
        <taxon>Viridiplantae</taxon>
        <taxon>Streptophyta</taxon>
        <taxon>Embryophyta</taxon>
        <taxon>Tracheophyta</taxon>
        <taxon>Spermatophyta</taxon>
        <taxon>Magnoliopsida</taxon>
        <taxon>eudicotyledons</taxon>
        <taxon>Gunneridae</taxon>
        <taxon>Pentapetalae</taxon>
        <taxon>rosids</taxon>
        <taxon>malvids</taxon>
        <taxon>Myrtales</taxon>
        <taxon>Lythraceae</taxon>
        <taxon>Trapa</taxon>
    </lineage>
</organism>
<comment type="caution">
    <text evidence="9">The sequence shown here is derived from an EMBL/GenBank/DDBJ whole genome shotgun (WGS) entry which is preliminary data.</text>
</comment>
<dbReference type="EMBL" id="JAXIOK010000013">
    <property type="protein sequence ID" value="KAK4756902.1"/>
    <property type="molecule type" value="Genomic_DNA"/>
</dbReference>
<keyword evidence="6" id="KW-0472">Membrane</keyword>
<feature type="region of interest" description="Disordered" evidence="8">
    <location>
        <begin position="295"/>
        <end position="323"/>
    </location>
</feature>
<sequence length="391" mass="43263">MYQRERPTSTTPQRRKAPSFSSSLLDAIYRSIDEPCRRDQVSGFEGDPSKTKKKQSRYGSDGKQGRLFSACNSYSSSSSSNLQRAILIGEWMEKQGASNGGNFSLNLNSASISSSDSTFSSSSETEFSRRSYKPSPKKHAGSGKSLYFDTFGSLETPRKTIHRRHDDGKSFVSGGFTRTKLRAMKIYDELKNLKQPISPGARISSFLNSIFNSGNVKKAKMCYVGAVDDVSFEKKPKPTYSSASRRPCMTKSSQTPPSTCSSSYSSSFSGRNKMKRSVRFYPVNVIVGEDSSPCDHIPINENDGRDIPTTTRRSPLDAIKTSSSPAARGFKQVRFEECGEEEDDDAQSCASSDLFELDHLIGVGRYRDELPVYETTCLKKNKAIASGMKKL</sequence>
<comment type="function">
    <text evidence="1">Involved in auxin transport. Regulator of the auxin signaling pathway.</text>
</comment>
<evidence type="ECO:0000256" key="4">
    <source>
        <dbReference type="ARBA" id="ARBA00022448"/>
    </source>
</evidence>
<evidence type="ECO:0000256" key="2">
    <source>
        <dbReference type="ARBA" id="ARBA00004236"/>
    </source>
</evidence>
<feature type="region of interest" description="Disordered" evidence="8">
    <location>
        <begin position="235"/>
        <end position="267"/>
    </location>
</feature>
<evidence type="ECO:0000256" key="7">
    <source>
        <dbReference type="ARBA" id="ARBA00023294"/>
    </source>
</evidence>